<accession>A0AA40GC12</accession>
<dbReference type="AlphaFoldDB" id="A0AA40GC12"/>
<reference evidence="2" key="1">
    <citation type="submission" date="2021-10" db="EMBL/GenBank/DDBJ databases">
        <title>Melipona bicolor Genome sequencing and assembly.</title>
        <authorList>
            <person name="Araujo N.S."/>
            <person name="Arias M.C."/>
        </authorList>
    </citation>
    <scope>NUCLEOTIDE SEQUENCE</scope>
    <source>
        <strain evidence="2">USP_2M_L1-L4_2017</strain>
        <tissue evidence="2">Whole body</tissue>
    </source>
</reference>
<name>A0AA40GC12_9HYME</name>
<dbReference type="Proteomes" id="UP001177670">
    <property type="component" value="Unassembled WGS sequence"/>
</dbReference>
<protein>
    <submittedName>
        <fullName evidence="2">Uncharacterized protein</fullName>
    </submittedName>
</protein>
<feature type="compositionally biased region" description="Polar residues" evidence="1">
    <location>
        <begin position="85"/>
        <end position="94"/>
    </location>
</feature>
<feature type="compositionally biased region" description="Basic and acidic residues" evidence="1">
    <location>
        <begin position="1"/>
        <end position="12"/>
    </location>
</feature>
<evidence type="ECO:0000313" key="3">
    <source>
        <dbReference type="Proteomes" id="UP001177670"/>
    </source>
</evidence>
<proteinExistence type="predicted"/>
<feature type="region of interest" description="Disordered" evidence="1">
    <location>
        <begin position="73"/>
        <end position="94"/>
    </location>
</feature>
<evidence type="ECO:0000256" key="1">
    <source>
        <dbReference type="SAM" id="MobiDB-lite"/>
    </source>
</evidence>
<comment type="caution">
    <text evidence="2">The sequence shown here is derived from an EMBL/GenBank/DDBJ whole genome shotgun (WGS) entry which is preliminary data.</text>
</comment>
<gene>
    <name evidence="2" type="ORF">K0M31_007579</name>
</gene>
<keyword evidence="3" id="KW-1185">Reference proteome</keyword>
<feature type="region of interest" description="Disordered" evidence="1">
    <location>
        <begin position="1"/>
        <end position="33"/>
    </location>
</feature>
<organism evidence="2 3">
    <name type="scientific">Melipona bicolor</name>
    <dbReference type="NCBI Taxonomy" id="60889"/>
    <lineage>
        <taxon>Eukaryota</taxon>
        <taxon>Metazoa</taxon>
        <taxon>Ecdysozoa</taxon>
        <taxon>Arthropoda</taxon>
        <taxon>Hexapoda</taxon>
        <taxon>Insecta</taxon>
        <taxon>Pterygota</taxon>
        <taxon>Neoptera</taxon>
        <taxon>Endopterygota</taxon>
        <taxon>Hymenoptera</taxon>
        <taxon>Apocrita</taxon>
        <taxon>Aculeata</taxon>
        <taxon>Apoidea</taxon>
        <taxon>Anthophila</taxon>
        <taxon>Apidae</taxon>
        <taxon>Melipona</taxon>
    </lineage>
</organism>
<dbReference type="EMBL" id="JAHYIQ010000002">
    <property type="protein sequence ID" value="KAK1134808.1"/>
    <property type="molecule type" value="Genomic_DNA"/>
</dbReference>
<evidence type="ECO:0000313" key="2">
    <source>
        <dbReference type="EMBL" id="KAK1134808.1"/>
    </source>
</evidence>
<sequence>MAVSVHEGDEPCRSFASPSRGSEPGGILTPSLASPTTFLRCLRGYDALEKPEVAPGGRPSRIMRVDRVEGTTWEEAMPPLAPSDRSPTATPELNCSTIYPEVPPIASANSTFLRFRFDPRRVVLVPFKSLFGRINGSFW</sequence>